<evidence type="ECO:0000313" key="4">
    <source>
        <dbReference type="EMBL" id="TXC66097.1"/>
    </source>
</evidence>
<dbReference type="PANTHER" id="PTHR43775:SF37">
    <property type="entry name" value="SI:DKEY-61P9.11"/>
    <property type="match status" value="1"/>
</dbReference>
<dbReference type="EMBL" id="VOPW01000001">
    <property type="protein sequence ID" value="TXC66097.1"/>
    <property type="molecule type" value="Genomic_DNA"/>
</dbReference>
<organism evidence="4 5">
    <name type="scientific">Piscinibacter aquaticus</name>
    <dbReference type="NCBI Taxonomy" id="392597"/>
    <lineage>
        <taxon>Bacteria</taxon>
        <taxon>Pseudomonadati</taxon>
        <taxon>Pseudomonadota</taxon>
        <taxon>Betaproteobacteria</taxon>
        <taxon>Burkholderiales</taxon>
        <taxon>Sphaerotilaceae</taxon>
        <taxon>Piscinibacter</taxon>
    </lineage>
</organism>
<dbReference type="PROSITE" id="PS00012">
    <property type="entry name" value="PHOSPHOPANTETHEINE"/>
    <property type="match status" value="1"/>
</dbReference>
<dbReference type="InterPro" id="IPR009081">
    <property type="entry name" value="PP-bd_ACP"/>
</dbReference>
<dbReference type="AlphaFoldDB" id="A0A5C6TZR3"/>
<dbReference type="SMART" id="SM01294">
    <property type="entry name" value="PKS_PP_betabranch"/>
    <property type="match status" value="1"/>
</dbReference>
<dbReference type="GO" id="GO:0006633">
    <property type="term" value="P:fatty acid biosynthetic process"/>
    <property type="evidence" value="ECO:0007669"/>
    <property type="project" value="TreeGrafter"/>
</dbReference>
<feature type="domain" description="Carrier" evidence="3">
    <location>
        <begin position="405"/>
        <end position="480"/>
    </location>
</feature>
<dbReference type="Pfam" id="PF00550">
    <property type="entry name" value="PP-binding"/>
    <property type="match status" value="1"/>
</dbReference>
<dbReference type="GO" id="GO:0016491">
    <property type="term" value="F:oxidoreductase activity"/>
    <property type="evidence" value="ECO:0007669"/>
    <property type="project" value="InterPro"/>
</dbReference>
<dbReference type="InterPro" id="IPR050091">
    <property type="entry name" value="PKS_NRPS_Biosynth_Enz"/>
</dbReference>
<dbReference type="SMART" id="SM00823">
    <property type="entry name" value="PKS_PP"/>
    <property type="match status" value="1"/>
</dbReference>
<dbReference type="GO" id="GO:0031177">
    <property type="term" value="F:phosphopantetheine binding"/>
    <property type="evidence" value="ECO:0007669"/>
    <property type="project" value="InterPro"/>
</dbReference>
<evidence type="ECO:0000313" key="5">
    <source>
        <dbReference type="Proteomes" id="UP000321832"/>
    </source>
</evidence>
<name>A0A5C6TZR3_9BURK</name>
<dbReference type="InterPro" id="IPR020806">
    <property type="entry name" value="PKS_PP-bd"/>
</dbReference>
<dbReference type="InterPro" id="IPR057326">
    <property type="entry name" value="KR_dom"/>
</dbReference>
<evidence type="ECO:0000256" key="1">
    <source>
        <dbReference type="ARBA" id="ARBA00022450"/>
    </source>
</evidence>
<protein>
    <submittedName>
        <fullName evidence="4">SDR family NAD(P)-dependent oxidoreductase</fullName>
    </submittedName>
</protein>
<accession>A0A5C6TZR3</accession>
<comment type="caution">
    <text evidence="4">The sequence shown here is derived from an EMBL/GenBank/DDBJ whole genome shotgun (WGS) entry which is preliminary data.</text>
</comment>
<dbReference type="InterPro" id="IPR036736">
    <property type="entry name" value="ACP-like_sf"/>
</dbReference>
<dbReference type="PANTHER" id="PTHR43775">
    <property type="entry name" value="FATTY ACID SYNTHASE"/>
    <property type="match status" value="1"/>
</dbReference>
<dbReference type="SUPFAM" id="SSF47336">
    <property type="entry name" value="ACP-like"/>
    <property type="match status" value="1"/>
</dbReference>
<dbReference type="InterPro" id="IPR020843">
    <property type="entry name" value="ER"/>
</dbReference>
<dbReference type="InterPro" id="IPR013968">
    <property type="entry name" value="PKS_KR"/>
</dbReference>
<keyword evidence="5" id="KW-1185">Reference proteome</keyword>
<dbReference type="Pfam" id="PF13602">
    <property type="entry name" value="ADH_zinc_N_2"/>
    <property type="match status" value="1"/>
</dbReference>
<gene>
    <name evidence="4" type="ORF">FSC37_09630</name>
</gene>
<dbReference type="PROSITE" id="PS50075">
    <property type="entry name" value="CARRIER"/>
    <property type="match status" value="1"/>
</dbReference>
<dbReference type="Pfam" id="PF08659">
    <property type="entry name" value="KR"/>
    <property type="match status" value="1"/>
</dbReference>
<evidence type="ECO:0000259" key="3">
    <source>
        <dbReference type="PROSITE" id="PS50075"/>
    </source>
</evidence>
<dbReference type="InterPro" id="IPR036291">
    <property type="entry name" value="NAD(P)-bd_dom_sf"/>
</dbReference>
<dbReference type="SMART" id="SM00829">
    <property type="entry name" value="PKS_ER"/>
    <property type="match status" value="1"/>
</dbReference>
<sequence length="529" mass="55462">MVLNSLSGELIEPGFAALARGGCFVEIGKRGIKPPEWVAALGRDLRYHVVDWGETAAREPALIGAMYAQLAQGLREGSLPALPRHEFPLDEAARAFRFMAQARHAGRIVVRHGLRPAWKPRRDATYLVSGGLSGLGLEVAGWLARQGAGRLVLIGRRGAVPEAQAALAAMRAGGTDVWAESVDVGDRVALASLLRRIRAAGSTLRGIWHSAGVLDDAALLGQDEARFAHVFAPKVNGAVLLDELTRCDPLDAFVLFSSVASVLGSAGQCNHSAANAFLDALARRRAGAGLPALSINWGVWSGVGAAADRGITGRLAAQGLGAFTPEQGIAAMQRLLDAGAVQAAAVLADWARYAAHAGQGRRLPLLEQLISGVDEGVASPHPVAAAAPADFRRRIGEAPQARRRPMLLALVRERALRALGMDPGRAVDPRTPLGDLGLDSLLAVELRNTLGSALGQSLPATLLFDYPTIDALTDHLLAELFVAPPDAADEPAPAIAPAAKAGHALVGSIEELSDDEVERLLAARAGRRT</sequence>
<dbReference type="Gene3D" id="3.40.50.720">
    <property type="entry name" value="NAD(P)-binding Rossmann-like Domain"/>
    <property type="match status" value="2"/>
</dbReference>
<dbReference type="InterPro" id="IPR006162">
    <property type="entry name" value="Ppantetheine_attach_site"/>
</dbReference>
<dbReference type="CDD" id="cd08955">
    <property type="entry name" value="KR_2_FAS_SDR_x"/>
    <property type="match status" value="1"/>
</dbReference>
<reference evidence="4 5" key="1">
    <citation type="submission" date="2019-08" db="EMBL/GenBank/DDBJ databases">
        <authorList>
            <person name="Khan S.A."/>
            <person name="Jeon C.O."/>
            <person name="Jeong S.E."/>
        </authorList>
    </citation>
    <scope>NUCLEOTIDE SEQUENCE [LARGE SCALE GENOMIC DNA]</scope>
    <source>
        <strain evidence="5">IMCC1728</strain>
    </source>
</reference>
<dbReference type="SUPFAM" id="SSF51735">
    <property type="entry name" value="NAD(P)-binding Rossmann-fold domains"/>
    <property type="match status" value="1"/>
</dbReference>
<keyword evidence="1" id="KW-0596">Phosphopantetheine</keyword>
<dbReference type="GO" id="GO:0004312">
    <property type="term" value="F:fatty acid synthase activity"/>
    <property type="evidence" value="ECO:0007669"/>
    <property type="project" value="TreeGrafter"/>
</dbReference>
<evidence type="ECO:0000256" key="2">
    <source>
        <dbReference type="ARBA" id="ARBA00022553"/>
    </source>
</evidence>
<dbReference type="SMART" id="SM00822">
    <property type="entry name" value="PKS_KR"/>
    <property type="match status" value="1"/>
</dbReference>
<dbReference type="Proteomes" id="UP000321832">
    <property type="component" value="Unassembled WGS sequence"/>
</dbReference>
<dbReference type="Gene3D" id="1.10.1200.10">
    <property type="entry name" value="ACP-like"/>
    <property type="match status" value="1"/>
</dbReference>
<proteinExistence type="predicted"/>
<keyword evidence="2" id="KW-0597">Phosphoprotein</keyword>